<feature type="region of interest" description="Disordered" evidence="1">
    <location>
        <begin position="193"/>
        <end position="212"/>
    </location>
</feature>
<dbReference type="PROSITE" id="PS00028">
    <property type="entry name" value="ZINC_FINGER_C2H2_1"/>
    <property type="match status" value="1"/>
</dbReference>
<keyword evidence="4" id="KW-1185">Reference proteome</keyword>
<protein>
    <recommendedName>
        <fullName evidence="2">C2H2-type domain-containing protein</fullName>
    </recommendedName>
</protein>
<evidence type="ECO:0000259" key="2">
    <source>
        <dbReference type="PROSITE" id="PS00028"/>
    </source>
</evidence>
<dbReference type="OrthoDB" id="4765743at2759"/>
<feature type="compositionally biased region" description="Low complexity" evidence="1">
    <location>
        <begin position="356"/>
        <end position="366"/>
    </location>
</feature>
<proteinExistence type="predicted"/>
<dbReference type="EMBL" id="VFLP01000047">
    <property type="protein sequence ID" value="TRX91285.1"/>
    <property type="molecule type" value="Genomic_DNA"/>
</dbReference>
<reference evidence="4" key="1">
    <citation type="submission" date="2019-06" db="EMBL/GenBank/DDBJ databases">
        <title>Draft genome sequence of the griseofulvin-producing fungus Xylaria cubensis strain G536.</title>
        <authorList>
            <person name="Mead M.E."/>
            <person name="Raja H.A."/>
            <person name="Steenwyk J.L."/>
            <person name="Knowles S.L."/>
            <person name="Oberlies N.H."/>
            <person name="Rokas A."/>
        </authorList>
    </citation>
    <scope>NUCLEOTIDE SEQUENCE [LARGE SCALE GENOMIC DNA]</scope>
    <source>
        <strain evidence="4">G536</strain>
    </source>
</reference>
<feature type="compositionally biased region" description="Polar residues" evidence="1">
    <location>
        <begin position="194"/>
        <end position="204"/>
    </location>
</feature>
<dbReference type="InterPro" id="IPR013087">
    <property type="entry name" value="Znf_C2H2_type"/>
</dbReference>
<feature type="domain" description="C2H2-type" evidence="2">
    <location>
        <begin position="433"/>
        <end position="454"/>
    </location>
</feature>
<evidence type="ECO:0000313" key="3">
    <source>
        <dbReference type="EMBL" id="TRX91285.1"/>
    </source>
</evidence>
<feature type="region of interest" description="Disordered" evidence="1">
    <location>
        <begin position="356"/>
        <end position="383"/>
    </location>
</feature>
<dbReference type="Proteomes" id="UP000319160">
    <property type="component" value="Unassembled WGS sequence"/>
</dbReference>
<gene>
    <name evidence="3" type="ORF">FHL15_007890</name>
</gene>
<comment type="caution">
    <text evidence="3">The sequence shown here is derived from an EMBL/GenBank/DDBJ whole genome shotgun (WGS) entry which is preliminary data.</text>
</comment>
<feature type="region of interest" description="Disordered" evidence="1">
    <location>
        <begin position="130"/>
        <end position="164"/>
    </location>
</feature>
<dbReference type="AlphaFoldDB" id="A0A553HTK8"/>
<evidence type="ECO:0000256" key="1">
    <source>
        <dbReference type="SAM" id="MobiDB-lite"/>
    </source>
</evidence>
<sequence length="485" mass="54210">MDVPEPTPIASEDAHVANMPSRLISQCFDDSLFFSEQFGDELPAQLNNQIGLEQHEMEWLLQSENNIDMSFHGFSSEQIETQTQSQKLPPMSDVLEPWTSSMDLSCFYDEAPELLSSAKPNNDLLIDTPNVAGHPTSFQPSSASLPRHNREYPTRHPPTRSRSLPPFFTLDSICPYTHTPSASHDRLSLEALVSTRQSAASRSGSQDKRKRPEAIYGHRDRLQSYVDATKLEFIKIWVADVVQHTVYPFEADDMPSGVEAFSDLADRENIDPSYIIRESPKSVETSAPEDLGHDHAFRLATQDIQRRTRISSASFDAMSSANSSASSATSASSYMSFGPRKGRRVAFQETQKLTNDASLSDASSAAWSGESHPTSSIVPQKRKATSDYDSDFATGLDENVSIPNTILEKGKASELSSGEGDRYSSTRAIRYPCTFCYKEFSAPYLWKRHEATAHAPQFQWDYYLSSSGVRNSERQYEMVLFVNCL</sequence>
<evidence type="ECO:0000313" key="4">
    <source>
        <dbReference type="Proteomes" id="UP000319160"/>
    </source>
</evidence>
<organism evidence="3 4">
    <name type="scientific">Xylaria flabelliformis</name>
    <dbReference type="NCBI Taxonomy" id="2512241"/>
    <lineage>
        <taxon>Eukaryota</taxon>
        <taxon>Fungi</taxon>
        <taxon>Dikarya</taxon>
        <taxon>Ascomycota</taxon>
        <taxon>Pezizomycotina</taxon>
        <taxon>Sordariomycetes</taxon>
        <taxon>Xylariomycetidae</taxon>
        <taxon>Xylariales</taxon>
        <taxon>Xylariaceae</taxon>
        <taxon>Xylaria</taxon>
    </lineage>
</organism>
<accession>A0A553HTK8</accession>
<name>A0A553HTK8_9PEZI</name>